<dbReference type="PATRIC" id="fig|537010.4.peg.1482"/>
<organism evidence="1 2">
    <name type="scientific">Desulfitobacterium hafniense DP7</name>
    <dbReference type="NCBI Taxonomy" id="537010"/>
    <lineage>
        <taxon>Bacteria</taxon>
        <taxon>Bacillati</taxon>
        <taxon>Bacillota</taxon>
        <taxon>Clostridia</taxon>
        <taxon>Eubacteriales</taxon>
        <taxon>Desulfitobacteriaceae</taxon>
        <taxon>Desulfitobacterium</taxon>
    </lineage>
</organism>
<dbReference type="Proteomes" id="UP000004416">
    <property type="component" value="Unassembled WGS sequence"/>
</dbReference>
<dbReference type="Pfam" id="PF08780">
    <property type="entry name" value="NTase_sub_bind"/>
    <property type="match status" value="1"/>
</dbReference>
<dbReference type="GO" id="GO:0016740">
    <property type="term" value="F:transferase activity"/>
    <property type="evidence" value="ECO:0007669"/>
    <property type="project" value="UniProtKB-KW"/>
</dbReference>
<proteinExistence type="predicted"/>
<name>G9XKY4_DESHA</name>
<sequence length="138" mass="15830">MERLIERIKIADLALSRLEEILLYENPSSVERDAAIQRFEFSFEAVWKVAKAYLYTVEGIDIGSPKGVIRSCRELGVFDDDSATQALVMTDDRNLTVHTYNEALAVEIHKRIKPHAVLIRLWLSELQRRTANAISEEK</sequence>
<keyword evidence="1" id="KW-0808">Transferase</keyword>
<dbReference type="EMBL" id="AFZX01000039">
    <property type="protein sequence ID" value="EHL07701.1"/>
    <property type="molecule type" value="Genomic_DNA"/>
</dbReference>
<dbReference type="NCBIfam" id="TIGR01987">
    <property type="entry name" value="HI0074"/>
    <property type="match status" value="1"/>
</dbReference>
<accession>G9XKY4</accession>
<comment type="caution">
    <text evidence="1">The sequence shown here is derived from an EMBL/GenBank/DDBJ whole genome shotgun (WGS) entry which is preliminary data.</text>
</comment>
<dbReference type="AlphaFoldDB" id="G9XKY4"/>
<protein>
    <submittedName>
        <fullName evidence="1">Nucleotidyltransferase substrate-binding family protein</fullName>
    </submittedName>
</protein>
<dbReference type="Gene3D" id="1.20.120.330">
    <property type="entry name" value="Nucleotidyltransferases domain 2"/>
    <property type="match status" value="1"/>
</dbReference>
<dbReference type="HOGENOM" id="CLU_118479_2_0_9"/>
<evidence type="ECO:0000313" key="1">
    <source>
        <dbReference type="EMBL" id="EHL07701.1"/>
    </source>
</evidence>
<dbReference type="RefSeq" id="WP_005810800.1">
    <property type="nucleotide sequence ID" value="NZ_JH414460.1"/>
</dbReference>
<dbReference type="InterPro" id="IPR010235">
    <property type="entry name" value="HepT"/>
</dbReference>
<dbReference type="SUPFAM" id="SSF81593">
    <property type="entry name" value="Nucleotidyltransferase substrate binding subunit/domain"/>
    <property type="match status" value="1"/>
</dbReference>
<gene>
    <name evidence="1" type="ORF">HMPREF0322_01595</name>
</gene>
<reference evidence="1 2" key="1">
    <citation type="submission" date="2011-08" db="EMBL/GenBank/DDBJ databases">
        <authorList>
            <person name="Weinstock G."/>
            <person name="Sodergren E."/>
            <person name="Clifton S."/>
            <person name="Fulton L."/>
            <person name="Fulton B."/>
            <person name="Courtney L."/>
            <person name="Fronick C."/>
            <person name="Harrison M."/>
            <person name="Strong C."/>
            <person name="Farmer C."/>
            <person name="Delahaunty K."/>
            <person name="Markovic C."/>
            <person name="Hall O."/>
            <person name="Minx P."/>
            <person name="Tomlinson C."/>
            <person name="Mitreva M."/>
            <person name="Hou S."/>
            <person name="Chen J."/>
            <person name="Wollam A."/>
            <person name="Pepin K.H."/>
            <person name="Johnson M."/>
            <person name="Bhonagiri V."/>
            <person name="Zhang X."/>
            <person name="Suruliraj S."/>
            <person name="Warren W."/>
            <person name="Chinwalla A."/>
            <person name="Mardis E.R."/>
            <person name="Wilson R.K."/>
        </authorList>
    </citation>
    <scope>NUCLEOTIDE SEQUENCE [LARGE SCALE GENOMIC DNA]</scope>
    <source>
        <strain evidence="1 2">DP7</strain>
    </source>
</reference>
<evidence type="ECO:0000313" key="2">
    <source>
        <dbReference type="Proteomes" id="UP000004416"/>
    </source>
</evidence>